<protein>
    <submittedName>
        <fullName evidence="2">Uncharacterized protein</fullName>
    </submittedName>
</protein>
<accession>A0A8S9RUV7</accession>
<name>A0A8S9RUV7_BRACR</name>
<sequence>MQMGQIHSLSHLPPPLVADGDLETLSSPKPGLEPQDRRASDMPIEASMTFNKTRTSLQTCLYALRSNAPASSSEIIGVPCSIISKALLKSPSFATRVNGSKRRRQTPVYYKRTGPPPGSECGSGLRGTRDSRITGAMSCLRKAC</sequence>
<proteinExistence type="predicted"/>
<gene>
    <name evidence="2" type="ORF">F2Q69_00030004</name>
</gene>
<dbReference type="EMBL" id="QGKX02000088">
    <property type="protein sequence ID" value="KAF3584547.1"/>
    <property type="molecule type" value="Genomic_DNA"/>
</dbReference>
<evidence type="ECO:0000313" key="2">
    <source>
        <dbReference type="EMBL" id="KAF3584547.1"/>
    </source>
</evidence>
<organism evidence="2 3">
    <name type="scientific">Brassica cretica</name>
    <name type="common">Mustard</name>
    <dbReference type="NCBI Taxonomy" id="69181"/>
    <lineage>
        <taxon>Eukaryota</taxon>
        <taxon>Viridiplantae</taxon>
        <taxon>Streptophyta</taxon>
        <taxon>Embryophyta</taxon>
        <taxon>Tracheophyta</taxon>
        <taxon>Spermatophyta</taxon>
        <taxon>Magnoliopsida</taxon>
        <taxon>eudicotyledons</taxon>
        <taxon>Gunneridae</taxon>
        <taxon>Pentapetalae</taxon>
        <taxon>rosids</taxon>
        <taxon>malvids</taxon>
        <taxon>Brassicales</taxon>
        <taxon>Brassicaceae</taxon>
        <taxon>Brassiceae</taxon>
        <taxon>Brassica</taxon>
    </lineage>
</organism>
<reference evidence="2" key="1">
    <citation type="submission" date="2019-12" db="EMBL/GenBank/DDBJ databases">
        <title>Genome sequencing and annotation of Brassica cretica.</title>
        <authorList>
            <person name="Studholme D.J."/>
            <person name="Sarris P."/>
        </authorList>
    </citation>
    <scope>NUCLEOTIDE SEQUENCE</scope>
    <source>
        <strain evidence="2">PFS-109/04</strain>
        <tissue evidence="2">Leaf</tissue>
    </source>
</reference>
<comment type="caution">
    <text evidence="2">The sequence shown here is derived from an EMBL/GenBank/DDBJ whole genome shotgun (WGS) entry which is preliminary data.</text>
</comment>
<evidence type="ECO:0000313" key="3">
    <source>
        <dbReference type="Proteomes" id="UP000712600"/>
    </source>
</evidence>
<feature type="region of interest" description="Disordered" evidence="1">
    <location>
        <begin position="1"/>
        <end position="45"/>
    </location>
</feature>
<dbReference type="AlphaFoldDB" id="A0A8S9RUV7"/>
<evidence type="ECO:0000256" key="1">
    <source>
        <dbReference type="SAM" id="MobiDB-lite"/>
    </source>
</evidence>
<dbReference type="Proteomes" id="UP000712600">
    <property type="component" value="Unassembled WGS sequence"/>
</dbReference>